<organism evidence="2 3">
    <name type="scientific">Streptomyces laculatispora</name>
    <dbReference type="NCBI Taxonomy" id="887464"/>
    <lineage>
        <taxon>Bacteria</taxon>
        <taxon>Bacillati</taxon>
        <taxon>Actinomycetota</taxon>
        <taxon>Actinomycetes</taxon>
        <taxon>Kitasatosporales</taxon>
        <taxon>Streptomycetaceae</taxon>
        <taxon>Streptomyces</taxon>
    </lineage>
</organism>
<dbReference type="InterPro" id="IPR051534">
    <property type="entry name" value="CBASS_pafABC_assoc_protein"/>
</dbReference>
<dbReference type="PANTHER" id="PTHR34580">
    <property type="match status" value="1"/>
</dbReference>
<reference evidence="2 3" key="1">
    <citation type="submission" date="2023-03" db="EMBL/GenBank/DDBJ databases">
        <title>Isolation and description of six Streptomyces strains from soil environments, able to metabolize different microbial glucans.</title>
        <authorList>
            <person name="Widen T."/>
            <person name="Larsbrink J."/>
        </authorList>
    </citation>
    <scope>NUCLEOTIDE SEQUENCE [LARGE SCALE GENOMIC DNA]</scope>
    <source>
        <strain evidence="2 3">Mut2</strain>
    </source>
</reference>
<keyword evidence="3" id="KW-1185">Reference proteome</keyword>
<dbReference type="Pfam" id="PF25583">
    <property type="entry name" value="WCX"/>
    <property type="match status" value="1"/>
</dbReference>
<gene>
    <name evidence="2" type="ORF">P8A22_27500</name>
</gene>
<feature type="domain" description="WCX" evidence="1">
    <location>
        <begin position="67"/>
        <end position="143"/>
    </location>
</feature>
<dbReference type="Proteomes" id="UP001229952">
    <property type="component" value="Chromosome"/>
</dbReference>
<name>A0ABY9IA78_9ACTN</name>
<dbReference type="InterPro" id="IPR057727">
    <property type="entry name" value="WCX_dom"/>
</dbReference>
<proteinExistence type="predicted"/>
<protein>
    <submittedName>
        <fullName evidence="2">WYL domain-containing protein</fullName>
    </submittedName>
</protein>
<sequence>MSHTAGVAGCVEVEPLLDPAGVRFLPAVADAVWNGRALRLRYRRRFDLVGYWQARQTEFHAWLHTADAVVRVSPEGAARLTGAAARALHATGEVQPDGWTRAALPVESMDRACREFLALGAGIEVLEPAELRARMAATARAIAALNGG</sequence>
<dbReference type="PANTHER" id="PTHR34580:SF1">
    <property type="entry name" value="PROTEIN PAFC"/>
    <property type="match status" value="1"/>
</dbReference>
<evidence type="ECO:0000313" key="3">
    <source>
        <dbReference type="Proteomes" id="UP001229952"/>
    </source>
</evidence>
<evidence type="ECO:0000313" key="2">
    <source>
        <dbReference type="EMBL" id="WLQ43331.1"/>
    </source>
</evidence>
<dbReference type="EMBL" id="CP120992">
    <property type="protein sequence ID" value="WLQ43331.1"/>
    <property type="molecule type" value="Genomic_DNA"/>
</dbReference>
<evidence type="ECO:0000259" key="1">
    <source>
        <dbReference type="Pfam" id="PF25583"/>
    </source>
</evidence>
<dbReference type="RefSeq" id="WP_306090882.1">
    <property type="nucleotide sequence ID" value="NZ_CP120992.1"/>
</dbReference>
<accession>A0ABY9IA78</accession>